<accession>A0A7K3TFW6</accession>
<dbReference type="EMBL" id="WHZY01000003">
    <property type="protein sequence ID" value="NEG77987.1"/>
    <property type="molecule type" value="Genomic_DNA"/>
</dbReference>
<reference evidence="1 2" key="1">
    <citation type="submission" date="2019-10" db="EMBL/GenBank/DDBJ databases">
        <title>Bifidobacterium from non-human primates.</title>
        <authorList>
            <person name="Modesto M."/>
        </authorList>
    </citation>
    <scope>NUCLEOTIDE SEQUENCE [LARGE SCALE GENOMIC DNA]</scope>
    <source>
        <strain evidence="1 2">TREC</strain>
    </source>
</reference>
<evidence type="ECO:0000313" key="2">
    <source>
        <dbReference type="Proteomes" id="UP000469763"/>
    </source>
</evidence>
<proteinExistence type="predicted"/>
<organism evidence="1 2">
    <name type="scientific">Bifidobacterium avesanii</name>
    <dbReference type="NCBI Taxonomy" id="1798157"/>
    <lineage>
        <taxon>Bacteria</taxon>
        <taxon>Bacillati</taxon>
        <taxon>Actinomycetota</taxon>
        <taxon>Actinomycetes</taxon>
        <taxon>Bifidobacteriales</taxon>
        <taxon>Bifidobacteriaceae</taxon>
        <taxon>Bifidobacterium</taxon>
    </lineage>
</organism>
<dbReference type="Proteomes" id="UP000469763">
    <property type="component" value="Unassembled WGS sequence"/>
</dbReference>
<gene>
    <name evidence="1" type="ORF">GFD22_03145</name>
</gene>
<name>A0A7K3TFW6_9BIFI</name>
<dbReference type="AlphaFoldDB" id="A0A7K3TFW6"/>
<protein>
    <submittedName>
        <fullName evidence="1">Uncharacterized protein</fullName>
    </submittedName>
</protein>
<sequence>MAALAGCAGGSSGTDGRAAGVTDEMVRGSRSTYAQFTADMTLSPAYMQRINNELAAGTNKRGHEAVHAVVDDGVITADEMNEAERRMVGCYAKYGYEVNRDYWLGDYGGLSPFVKKSEDTWEHVDEIRAECEDDTGWGWVSQYYWAVYTNPENIDLGPYQYQCLKEKGMLLKDYPSYEDFKRDWENPGNNEPVINSSKSAQAFDARAKCFSDPLHNISNAPTGQ</sequence>
<comment type="caution">
    <text evidence="1">The sequence shown here is derived from an EMBL/GenBank/DDBJ whole genome shotgun (WGS) entry which is preliminary data.</text>
</comment>
<evidence type="ECO:0000313" key="1">
    <source>
        <dbReference type="EMBL" id="NEG77987.1"/>
    </source>
</evidence>
<keyword evidence="2" id="KW-1185">Reference proteome</keyword>
<dbReference type="RefSeq" id="WP_170284995.1">
    <property type="nucleotide sequence ID" value="NZ_WBSN01000012.1"/>
</dbReference>